<evidence type="ECO:0000313" key="3">
    <source>
        <dbReference type="Proteomes" id="UP000319700"/>
    </source>
</evidence>
<evidence type="ECO:0000259" key="1">
    <source>
        <dbReference type="Pfam" id="PF13020"/>
    </source>
</evidence>
<dbReference type="AlphaFoldDB" id="A0A502ET31"/>
<accession>A0A502ET31</accession>
<dbReference type="Pfam" id="PF13020">
    <property type="entry name" value="NOV_C"/>
    <property type="match status" value="1"/>
</dbReference>
<reference evidence="2 3" key="1">
    <citation type="journal article" date="2019" name="Environ. Microbiol.">
        <title>Species interactions and distinct microbial communities in high Arctic permafrost affected cryosols are associated with the CH4 and CO2 gas fluxes.</title>
        <authorList>
            <person name="Altshuler I."/>
            <person name="Hamel J."/>
            <person name="Turney S."/>
            <person name="Magnuson E."/>
            <person name="Levesque R."/>
            <person name="Greer C."/>
            <person name="Whyte L.G."/>
        </authorList>
    </citation>
    <scope>NUCLEOTIDE SEQUENCE [LARGE SCALE GENOMIC DNA]</scope>
    <source>
        <strain evidence="2 3">42</strain>
    </source>
</reference>
<gene>
    <name evidence="2" type="ORF">EAH81_10125</name>
</gene>
<dbReference type="InterPro" id="IPR024975">
    <property type="entry name" value="NOV_C"/>
</dbReference>
<evidence type="ECO:0000313" key="2">
    <source>
        <dbReference type="EMBL" id="TPG40697.1"/>
    </source>
</evidence>
<feature type="domain" description="Protein NO VEIN C-terminal" evidence="1">
    <location>
        <begin position="141"/>
        <end position="228"/>
    </location>
</feature>
<organism evidence="2 3">
    <name type="scientific">Flavobacterium pectinovorum</name>
    <dbReference type="NCBI Taxonomy" id="29533"/>
    <lineage>
        <taxon>Bacteria</taxon>
        <taxon>Pseudomonadati</taxon>
        <taxon>Bacteroidota</taxon>
        <taxon>Flavobacteriia</taxon>
        <taxon>Flavobacteriales</taxon>
        <taxon>Flavobacteriaceae</taxon>
        <taxon>Flavobacterium</taxon>
    </lineage>
</organism>
<dbReference type="EMBL" id="RCZH01000006">
    <property type="protein sequence ID" value="TPG40697.1"/>
    <property type="molecule type" value="Genomic_DNA"/>
</dbReference>
<sequence>MEQKSNKHENYEILNLLGYGLSKFDNSFVKEFGFSTKTDFFKYFVEIGIAKTSSVVKNRMDLFNPFFTTNNRKGWWQNGDSYIHRKHLIDSLFGNENVKDYSNIVKLYLKENYKIKELFVKVKPIVKSRFKKLQETGLEAELYVINNYTEISNFKNGILEDARLYGDGYDFQINVSESSFLAEVKGIREKKGKFRLTEKEFLMASEYKNDYIIALVLNMNDTPTFLTIENPINNLKFEERIIKSKEIKEYHLISDIN</sequence>
<dbReference type="OrthoDB" id="7059877at2"/>
<keyword evidence="3" id="KW-1185">Reference proteome</keyword>
<comment type="caution">
    <text evidence="2">The sequence shown here is derived from an EMBL/GenBank/DDBJ whole genome shotgun (WGS) entry which is preliminary data.</text>
</comment>
<dbReference type="Proteomes" id="UP000319700">
    <property type="component" value="Unassembled WGS sequence"/>
</dbReference>
<name>A0A502ET31_9FLAO</name>
<protein>
    <submittedName>
        <fullName evidence="2">DUF3883 domain-containing protein</fullName>
    </submittedName>
</protein>
<dbReference type="RefSeq" id="WP_140506492.1">
    <property type="nucleotide sequence ID" value="NZ_RCZH01000006.1"/>
</dbReference>
<proteinExistence type="predicted"/>